<sequence length="108" mass="11262">MMTLIRPLTFDYAERRGGALGMDLYHPGGGVRPLVLFAYGGGFTKGSKDANVHQPLVQHLCSAGFAVAVPDYRLKTGAGDVAPDDLIQITRLANPGGQTGLGAEAPPV</sequence>
<proteinExistence type="predicted"/>
<dbReference type="Gene3D" id="3.40.50.1820">
    <property type="entry name" value="alpha/beta hydrolase"/>
    <property type="match status" value="1"/>
</dbReference>
<reference evidence="2 3" key="1">
    <citation type="submission" date="2024-08" db="EMBL/GenBank/DDBJ databases">
        <title>Tateyamaria sp. nov., isolated from marine algae.</title>
        <authorList>
            <person name="Choi B.J."/>
            <person name="Kim J.M."/>
            <person name="Lee J.K."/>
            <person name="Choi D.G."/>
            <person name="Bayburt H."/>
            <person name="Baek J.H."/>
            <person name="Han D.M."/>
            <person name="Jeon C.O."/>
        </authorList>
    </citation>
    <scope>NUCLEOTIDE SEQUENCE [LARGE SCALE GENOMIC DNA]</scope>
    <source>
        <strain evidence="2 3">KMU-156</strain>
    </source>
</reference>
<keyword evidence="2" id="KW-0378">Hydrolase</keyword>
<dbReference type="GO" id="GO:0016787">
    <property type="term" value="F:hydrolase activity"/>
    <property type="evidence" value="ECO:0007669"/>
    <property type="project" value="UniProtKB-KW"/>
</dbReference>
<dbReference type="EMBL" id="JBHDIY010000004">
    <property type="protein sequence ID" value="MFL4472312.1"/>
    <property type="molecule type" value="Genomic_DNA"/>
</dbReference>
<protein>
    <submittedName>
        <fullName evidence="2">Alpha/beta hydrolase</fullName>
    </submittedName>
</protein>
<evidence type="ECO:0000313" key="2">
    <source>
        <dbReference type="EMBL" id="MFL4472312.1"/>
    </source>
</evidence>
<evidence type="ECO:0000259" key="1">
    <source>
        <dbReference type="Pfam" id="PF20434"/>
    </source>
</evidence>
<gene>
    <name evidence="2" type="ORF">ACERZ8_21400</name>
</gene>
<accession>A0ABW8UZB8</accession>
<comment type="caution">
    <text evidence="2">The sequence shown here is derived from an EMBL/GenBank/DDBJ whole genome shotgun (WGS) entry which is preliminary data.</text>
</comment>
<dbReference type="InterPro" id="IPR029058">
    <property type="entry name" value="AB_hydrolase_fold"/>
</dbReference>
<dbReference type="Proteomes" id="UP001627408">
    <property type="component" value="Unassembled WGS sequence"/>
</dbReference>
<evidence type="ECO:0000313" key="3">
    <source>
        <dbReference type="Proteomes" id="UP001627408"/>
    </source>
</evidence>
<organism evidence="2 3">
    <name type="scientific">Tateyamaria armeniaca</name>
    <dbReference type="NCBI Taxonomy" id="2518930"/>
    <lineage>
        <taxon>Bacteria</taxon>
        <taxon>Pseudomonadati</taxon>
        <taxon>Pseudomonadota</taxon>
        <taxon>Alphaproteobacteria</taxon>
        <taxon>Rhodobacterales</taxon>
        <taxon>Roseobacteraceae</taxon>
        <taxon>Tateyamaria</taxon>
    </lineage>
</organism>
<name>A0ABW8UZB8_9RHOB</name>
<dbReference type="SUPFAM" id="SSF53474">
    <property type="entry name" value="alpha/beta-Hydrolases"/>
    <property type="match status" value="1"/>
</dbReference>
<dbReference type="RefSeq" id="WP_407594484.1">
    <property type="nucleotide sequence ID" value="NZ_JBHDIY010000004.1"/>
</dbReference>
<keyword evidence="3" id="KW-1185">Reference proteome</keyword>
<feature type="domain" description="BD-FAE-like" evidence="1">
    <location>
        <begin position="22"/>
        <end position="78"/>
    </location>
</feature>
<dbReference type="Pfam" id="PF20434">
    <property type="entry name" value="BD-FAE"/>
    <property type="match status" value="1"/>
</dbReference>
<dbReference type="InterPro" id="IPR049492">
    <property type="entry name" value="BD-FAE-like_dom"/>
</dbReference>